<dbReference type="CDD" id="cd19075">
    <property type="entry name" value="AKR_AKR7A1-5"/>
    <property type="match status" value="1"/>
</dbReference>
<dbReference type="PANTHER" id="PTHR43364">
    <property type="entry name" value="NADH-SPECIFIC METHYLGLYOXAL REDUCTASE-RELATED"/>
    <property type="match status" value="1"/>
</dbReference>
<accession>A0AAN4PL98</accession>
<organism evidence="4 6">
    <name type="scientific">Aspergillus lentulus</name>
    <dbReference type="NCBI Taxonomy" id="293939"/>
    <lineage>
        <taxon>Eukaryota</taxon>
        <taxon>Fungi</taxon>
        <taxon>Dikarya</taxon>
        <taxon>Ascomycota</taxon>
        <taxon>Pezizomycotina</taxon>
        <taxon>Eurotiomycetes</taxon>
        <taxon>Eurotiomycetidae</taxon>
        <taxon>Eurotiales</taxon>
        <taxon>Aspergillaceae</taxon>
        <taxon>Aspergillus</taxon>
        <taxon>Aspergillus subgen. Fumigati</taxon>
    </lineage>
</organism>
<comment type="caution">
    <text evidence="4">The sequence shown here is derived from an EMBL/GenBank/DDBJ whole genome shotgun (WGS) entry which is preliminary data.</text>
</comment>
<dbReference type="Gene3D" id="3.20.20.100">
    <property type="entry name" value="NADP-dependent oxidoreductase domain"/>
    <property type="match status" value="1"/>
</dbReference>
<comment type="similarity">
    <text evidence="2">Belongs to the aldo/keto reductase family. Aldo/keto reductase 2 subfamily.</text>
</comment>
<dbReference type="Proteomes" id="UP000051487">
    <property type="component" value="Unassembled WGS sequence"/>
</dbReference>
<feature type="domain" description="NADP-dependent oxidoreductase" evidence="3">
    <location>
        <begin position="8"/>
        <end position="307"/>
    </location>
</feature>
<protein>
    <submittedName>
        <fullName evidence="4">Aflatoxin B1 aldehyde reductase member 3</fullName>
    </submittedName>
</protein>
<dbReference type="InterPro" id="IPR020471">
    <property type="entry name" value="AKR"/>
</dbReference>
<evidence type="ECO:0000259" key="3">
    <source>
        <dbReference type="Pfam" id="PF00248"/>
    </source>
</evidence>
<evidence type="ECO:0000256" key="1">
    <source>
        <dbReference type="ARBA" id="ARBA00023002"/>
    </source>
</evidence>
<gene>
    <name evidence="4" type="ORF">ALT_6127</name>
    <name evidence="5" type="ORF">IFM60648_00474</name>
</gene>
<dbReference type="Pfam" id="PF00248">
    <property type="entry name" value="Aldo_ket_red"/>
    <property type="match status" value="1"/>
</dbReference>
<dbReference type="PANTHER" id="PTHR43364:SF4">
    <property type="entry name" value="NAD(P)-LINKED OXIDOREDUCTASE SUPERFAMILY PROTEIN"/>
    <property type="match status" value="1"/>
</dbReference>
<name>A0AAN4PL98_ASPLE</name>
<keyword evidence="1" id="KW-0560">Oxidoreductase</keyword>
<dbReference type="AlphaFoldDB" id="A0AAN4PL98"/>
<evidence type="ECO:0000313" key="6">
    <source>
        <dbReference type="Proteomes" id="UP000051487"/>
    </source>
</evidence>
<evidence type="ECO:0000256" key="2">
    <source>
        <dbReference type="ARBA" id="ARBA00038157"/>
    </source>
</evidence>
<dbReference type="Proteomes" id="UP000465220">
    <property type="component" value="Unassembled WGS sequence"/>
</dbReference>
<proteinExistence type="inferred from homology"/>
<dbReference type="EMBL" id="BCLY01000012">
    <property type="protein sequence ID" value="GAQ08806.1"/>
    <property type="molecule type" value="Genomic_DNA"/>
</dbReference>
<dbReference type="EMBL" id="BLKI01000002">
    <property type="protein sequence ID" value="GFF61988.1"/>
    <property type="molecule type" value="Genomic_DNA"/>
</dbReference>
<dbReference type="SUPFAM" id="SSF51430">
    <property type="entry name" value="NAD(P)-linked oxidoreductase"/>
    <property type="match status" value="1"/>
</dbReference>
<evidence type="ECO:0000313" key="7">
    <source>
        <dbReference type="Proteomes" id="UP000465220"/>
    </source>
</evidence>
<dbReference type="InterPro" id="IPR023210">
    <property type="entry name" value="NADP_OxRdtase_dom"/>
</dbReference>
<keyword evidence="7" id="KW-1185">Reference proteome</keyword>
<reference evidence="5 7" key="2">
    <citation type="submission" date="2020-01" db="EMBL/GenBank/DDBJ databases">
        <title>Draft genome sequence of Aspergillus lentulus IFM 60648.</title>
        <authorList>
            <person name="Takahashi H."/>
            <person name="Yaguchi T."/>
        </authorList>
    </citation>
    <scope>NUCLEOTIDE SEQUENCE [LARGE SCALE GENOMIC DNA]</scope>
    <source>
        <strain evidence="5 7">IFM 60648</strain>
    </source>
</reference>
<dbReference type="InterPro" id="IPR036812">
    <property type="entry name" value="NAD(P)_OxRdtase_dom_sf"/>
</dbReference>
<evidence type="ECO:0000313" key="5">
    <source>
        <dbReference type="EMBL" id="GFF61988.1"/>
    </source>
</evidence>
<sequence>MAKSHAQIIFGGGTLGTTPEWSTPEKVEEFLQVLERNNVKTIDTAQIYGASEELLGQTKAAKRFVIDTKFGGGFVPGNATKDNVIKIGNESLKKLDADSVNVYYIHAPDRQTPLEETLAGINELHKAGKFRHFGLSNFRPDEVQEVVRIAKEKGYVLPSVYQGNYNAVARRTETELLPVLRENNIRFYAYSPIAGGFLTKTKEQLVAGGEGRWDPNSVFGQIYHKLYNKPAMLEALDDWAEIAASEGVTKAELAYRWIFFHSHIREDLGDAVIVGASKISQFEETVAAIQRGPLSANAVKRIDAIWEKIKDVAIFDNFNA</sequence>
<dbReference type="GO" id="GO:0016491">
    <property type="term" value="F:oxidoreductase activity"/>
    <property type="evidence" value="ECO:0007669"/>
    <property type="project" value="UniProtKB-KW"/>
</dbReference>
<dbReference type="InterPro" id="IPR050523">
    <property type="entry name" value="AKR_Detox_Biosynth"/>
</dbReference>
<evidence type="ECO:0000313" key="4">
    <source>
        <dbReference type="EMBL" id="GAQ08806.1"/>
    </source>
</evidence>
<reference evidence="4 6" key="1">
    <citation type="submission" date="2015-11" db="EMBL/GenBank/DDBJ databases">
        <title>Aspergillus lentulus strain IFM 54703T.</title>
        <authorList>
            <person name="Kusuya Y."/>
            <person name="Sakai K."/>
            <person name="Kamei K."/>
            <person name="Takahashi H."/>
            <person name="Yaguchi T."/>
        </authorList>
    </citation>
    <scope>NUCLEOTIDE SEQUENCE [LARGE SCALE GENOMIC DNA]</scope>
    <source>
        <strain evidence="4 6">IFM 54703</strain>
    </source>
</reference>
<dbReference type="PRINTS" id="PR00069">
    <property type="entry name" value="ALDKETRDTASE"/>
</dbReference>